<evidence type="ECO:0000256" key="4">
    <source>
        <dbReference type="ARBA" id="ARBA00022679"/>
    </source>
</evidence>
<dbReference type="FunFam" id="3.30.565.10:FF:000037">
    <property type="entry name" value="Hybrid sensor histidine kinase/response regulator"/>
    <property type="match status" value="1"/>
</dbReference>
<dbReference type="CDD" id="cd00075">
    <property type="entry name" value="HATPase"/>
    <property type="match status" value="1"/>
</dbReference>
<dbReference type="SMART" id="SM00387">
    <property type="entry name" value="HATPase_c"/>
    <property type="match status" value="1"/>
</dbReference>
<dbReference type="RefSeq" id="WP_079472983.1">
    <property type="nucleotide sequence ID" value="NZ_FUZZ01000005.1"/>
</dbReference>
<evidence type="ECO:0000259" key="12">
    <source>
        <dbReference type="PROSITE" id="PS01124"/>
    </source>
</evidence>
<protein>
    <recommendedName>
        <fullName evidence="2">histidine kinase</fullName>
        <ecNumber evidence="2">2.7.13.3</ecNumber>
    </recommendedName>
</protein>
<name>A0A1T5PAS9_9BACT</name>
<dbReference type="SMART" id="SM00448">
    <property type="entry name" value="REC"/>
    <property type="match status" value="1"/>
</dbReference>
<organism evidence="15 16">
    <name type="scientific">Chitinophaga ginsengisegetis</name>
    <dbReference type="NCBI Taxonomy" id="393003"/>
    <lineage>
        <taxon>Bacteria</taxon>
        <taxon>Pseudomonadati</taxon>
        <taxon>Bacteroidota</taxon>
        <taxon>Chitinophagia</taxon>
        <taxon>Chitinophagales</taxon>
        <taxon>Chitinophagaceae</taxon>
        <taxon>Chitinophaga</taxon>
    </lineage>
</organism>
<evidence type="ECO:0000256" key="8">
    <source>
        <dbReference type="ARBA" id="ARBA00023012"/>
    </source>
</evidence>
<dbReference type="PROSITE" id="PS50110">
    <property type="entry name" value="RESPONSE_REGULATORY"/>
    <property type="match status" value="1"/>
</dbReference>
<dbReference type="SUPFAM" id="SSF63829">
    <property type="entry name" value="Calcium-dependent phosphotriesterase"/>
    <property type="match status" value="2"/>
</dbReference>
<dbReference type="InterPro" id="IPR003661">
    <property type="entry name" value="HisK_dim/P_dom"/>
</dbReference>
<evidence type="ECO:0000256" key="5">
    <source>
        <dbReference type="ARBA" id="ARBA00022741"/>
    </source>
</evidence>
<dbReference type="InterPro" id="IPR036097">
    <property type="entry name" value="HisK_dim/P_sf"/>
</dbReference>
<dbReference type="InterPro" id="IPR011123">
    <property type="entry name" value="Y_Y_Y"/>
</dbReference>
<dbReference type="InterPro" id="IPR004358">
    <property type="entry name" value="Sig_transdc_His_kin-like_C"/>
</dbReference>
<evidence type="ECO:0000313" key="16">
    <source>
        <dbReference type="Proteomes" id="UP000190166"/>
    </source>
</evidence>
<keyword evidence="16" id="KW-1185">Reference proteome</keyword>
<dbReference type="PANTHER" id="PTHR43547">
    <property type="entry name" value="TWO-COMPONENT HISTIDINE KINASE"/>
    <property type="match status" value="1"/>
</dbReference>
<keyword evidence="5" id="KW-0547">Nucleotide-binding</keyword>
<dbReference type="InterPro" id="IPR018060">
    <property type="entry name" value="HTH_AraC"/>
</dbReference>
<evidence type="ECO:0000256" key="2">
    <source>
        <dbReference type="ARBA" id="ARBA00012438"/>
    </source>
</evidence>
<dbReference type="PRINTS" id="PR00344">
    <property type="entry name" value="BCTRLSENSOR"/>
</dbReference>
<dbReference type="InterPro" id="IPR011006">
    <property type="entry name" value="CheY-like_superfamily"/>
</dbReference>
<evidence type="ECO:0000259" key="13">
    <source>
        <dbReference type="PROSITE" id="PS50109"/>
    </source>
</evidence>
<feature type="domain" description="HTH araC/xylS-type" evidence="12">
    <location>
        <begin position="1250"/>
        <end position="1349"/>
    </location>
</feature>
<dbReference type="InterPro" id="IPR001789">
    <property type="entry name" value="Sig_transdc_resp-reg_receiver"/>
</dbReference>
<evidence type="ECO:0000256" key="1">
    <source>
        <dbReference type="ARBA" id="ARBA00000085"/>
    </source>
</evidence>
<keyword evidence="8" id="KW-0902">Two-component regulatory system</keyword>
<dbReference type="SUPFAM" id="SSF52172">
    <property type="entry name" value="CheY-like"/>
    <property type="match status" value="1"/>
</dbReference>
<dbReference type="InterPro" id="IPR036890">
    <property type="entry name" value="HATPase_C_sf"/>
</dbReference>
<dbReference type="FunFam" id="2.60.40.10:FF:000791">
    <property type="entry name" value="Two-component system sensor histidine kinase/response regulator"/>
    <property type="match status" value="1"/>
</dbReference>
<dbReference type="PROSITE" id="PS01124">
    <property type="entry name" value="HTH_ARAC_FAMILY_2"/>
    <property type="match status" value="1"/>
</dbReference>
<dbReference type="EMBL" id="FUZZ01000005">
    <property type="protein sequence ID" value="SKD09844.1"/>
    <property type="molecule type" value="Genomic_DNA"/>
</dbReference>
<dbReference type="SMART" id="SM00388">
    <property type="entry name" value="HisKA"/>
    <property type="match status" value="1"/>
</dbReference>
<dbReference type="GO" id="GO:0000155">
    <property type="term" value="F:phosphorelay sensor kinase activity"/>
    <property type="evidence" value="ECO:0007669"/>
    <property type="project" value="InterPro"/>
</dbReference>
<keyword evidence="3 11" id="KW-0597">Phosphoprotein</keyword>
<dbReference type="Gene3D" id="1.10.10.60">
    <property type="entry name" value="Homeodomain-like"/>
    <property type="match status" value="1"/>
</dbReference>
<proteinExistence type="predicted"/>
<accession>A0A1T5PAS9</accession>
<keyword evidence="9" id="KW-0805">Transcription regulation</keyword>
<evidence type="ECO:0000256" key="9">
    <source>
        <dbReference type="ARBA" id="ARBA00023015"/>
    </source>
</evidence>
<evidence type="ECO:0000256" key="10">
    <source>
        <dbReference type="ARBA" id="ARBA00023163"/>
    </source>
</evidence>
<evidence type="ECO:0000313" key="15">
    <source>
        <dbReference type="EMBL" id="SKD09844.1"/>
    </source>
</evidence>
<feature type="modified residue" description="4-aspartylphosphate" evidence="11">
    <location>
        <position position="1151"/>
    </location>
</feature>
<dbReference type="Pfam" id="PF07494">
    <property type="entry name" value="Reg_prop"/>
    <property type="match status" value="4"/>
</dbReference>
<dbReference type="SMART" id="SM00342">
    <property type="entry name" value="HTH_ARAC"/>
    <property type="match status" value="1"/>
</dbReference>
<dbReference type="Pfam" id="PF12833">
    <property type="entry name" value="HTH_18"/>
    <property type="match status" value="1"/>
</dbReference>
<evidence type="ECO:0000259" key="14">
    <source>
        <dbReference type="PROSITE" id="PS50110"/>
    </source>
</evidence>
<reference evidence="16" key="1">
    <citation type="submission" date="2017-02" db="EMBL/GenBank/DDBJ databases">
        <authorList>
            <person name="Varghese N."/>
            <person name="Submissions S."/>
        </authorList>
    </citation>
    <scope>NUCLEOTIDE SEQUENCE [LARGE SCALE GENOMIC DNA]</scope>
    <source>
        <strain evidence="16">DSM 18108</strain>
    </source>
</reference>
<dbReference type="Pfam" id="PF00072">
    <property type="entry name" value="Response_reg"/>
    <property type="match status" value="1"/>
</dbReference>
<dbReference type="PROSITE" id="PS50109">
    <property type="entry name" value="HIS_KIN"/>
    <property type="match status" value="1"/>
</dbReference>
<dbReference type="InterPro" id="IPR011110">
    <property type="entry name" value="Reg_prop"/>
</dbReference>
<dbReference type="GO" id="GO:0003700">
    <property type="term" value="F:DNA-binding transcription factor activity"/>
    <property type="evidence" value="ECO:0007669"/>
    <property type="project" value="InterPro"/>
</dbReference>
<dbReference type="EC" id="2.7.13.3" evidence="2"/>
<sequence>MIYTNPRINIPASVIYLFLAMLLTRSDVHAQQQPISHLGIERGLSNNSVTCIHKDRYGFMWFGTYDGLNRYDGYSFKVSRQQLKAPNSLTNNRIVTIAEDSSGYMWVGTKHGANRLNGPTGVFQPVYYRSLTKGDTLPVSSEVYTIVTNRKGLVLMGTASHGLLVYPAAGSVARQIPLTGANTTIANNVPAIVNDQQGRCWLIVQNVGLCRYDEEKQQIVRVNEQQKRGNCLIADASGQLWMGTDEGVYCYNPATNMLSRSLAATRHQDSKVISLTIDATRQLWVATDGDGIFVMPEHGDTAWQLQTGKDKSSLTSNAVYAVYEDRDQRKWIGTLRGGVNIIDKQKSRFTTITPNPLPGNSPAANFAFSFCEDGNKDIWIGTDGGGISIWNRKQNCYTAFAHKANSPGSLSNNNVTSIVKDQDNNIWVATFGGGINRYNRANHTFEKYTCSLNGYEDKFVWKLYLDSQNTLWAGACMGGTIYRLNKATNRFECFDPGLRDIITISEDKAGGLWFGTFNRLIKADTKKRQHQYYNMDFNVRAIYEDKAHHFWIGTEGGGLVQFDRATGKNTTIAEQEGLPNNAVLNIEEDNKGNLWMSTYNGIARYSPSTGQCKNFYESDGLQSNQFNYNASLRLSSGELLFGGIKGFNIFDPAAIAEKNDFPPLLIAGLRISNTPYDQEHAKSSHQPLCYLEELVLPYDKAVFSLDYVALEYSSPDKIAYAYYMEGWDNDWNYVNTQRTANYTRLHEGNYRFRIKSTNADGIWNPQERIIKIKVLPPWYRTWLAYIVYALLTGGLLYAYRFYQRRQARLRYEIELSHIRSEKEKEVHEKRLSFFTNVSHEFRTPLTLIINPVKELLYSDGRQIESKDLTIVYRNARRLLSLVDQLLLFRKADQEEDQLKIVPLDMAAICREVYLCFTHQAGMKKLQFDFSCNAEQVMAYADREKIEVALFNLLSNAFKYTPDGGSIHFSLSDLPEGIVISVADSGCGIPGQVGNKLFERFYQVSEKDTTLKNGFGIGLYLVKKFVQAHKGTVAYESEPGNGTTFTITLQKGKDHLHGYSVFEETAKMESLLEELVEEDDLALMEAEEAAAEDTLDVLLSPRPSMLIVDDNGQIRDYIKSIFKATFNIYEASEGGEGYQLASRHLPDIIISDVLMEGQSGIELCRQIKSDPALGHIPVVLLTASSSPEIKLKGIEGGADDYLSKPFDKELFVARITNIIRSRNTLQQYFYKEITLNTGNQKISAEYKEFLHRCIAVTEKHLDNPDFNIKQFALEIGISHSTLYKKVKSISGHSVNEFIRFIRLRKAAELLINTGCNVSEAAFQVGFNDVKYFREQFCKVFEMNPSAYIRKYRKKFDNQKQV</sequence>
<evidence type="ECO:0000256" key="6">
    <source>
        <dbReference type="ARBA" id="ARBA00022777"/>
    </source>
</evidence>
<dbReference type="InterPro" id="IPR003594">
    <property type="entry name" value="HATPase_dom"/>
</dbReference>
<keyword evidence="4" id="KW-0808">Transferase</keyword>
<dbReference type="Pfam" id="PF07495">
    <property type="entry name" value="Y_Y_Y"/>
    <property type="match status" value="1"/>
</dbReference>
<dbReference type="Gene3D" id="1.10.287.130">
    <property type="match status" value="1"/>
</dbReference>
<comment type="catalytic activity">
    <reaction evidence="1">
        <text>ATP + protein L-histidine = ADP + protein N-phospho-L-histidine.</text>
        <dbReference type="EC" id="2.7.13.3"/>
    </reaction>
</comment>
<dbReference type="PANTHER" id="PTHR43547:SF2">
    <property type="entry name" value="HYBRID SIGNAL TRANSDUCTION HISTIDINE KINASE C"/>
    <property type="match status" value="1"/>
</dbReference>
<dbReference type="Gene3D" id="2.60.40.10">
    <property type="entry name" value="Immunoglobulins"/>
    <property type="match status" value="1"/>
</dbReference>
<dbReference type="Gene3D" id="3.30.565.10">
    <property type="entry name" value="Histidine kinase-like ATPase, C-terminal domain"/>
    <property type="match status" value="1"/>
</dbReference>
<dbReference type="Proteomes" id="UP000190166">
    <property type="component" value="Unassembled WGS sequence"/>
</dbReference>
<dbReference type="SUPFAM" id="SSF47384">
    <property type="entry name" value="Homodimeric domain of signal transducing histidine kinase"/>
    <property type="match status" value="1"/>
</dbReference>
<gene>
    <name evidence="15" type="ORF">SAMN05660461_5737</name>
</gene>
<keyword evidence="6 15" id="KW-0418">Kinase</keyword>
<keyword evidence="7" id="KW-0067">ATP-binding</keyword>
<dbReference type="InterPro" id="IPR005467">
    <property type="entry name" value="His_kinase_dom"/>
</dbReference>
<dbReference type="GO" id="GO:0005524">
    <property type="term" value="F:ATP binding"/>
    <property type="evidence" value="ECO:0007669"/>
    <property type="project" value="UniProtKB-KW"/>
</dbReference>
<dbReference type="InterPro" id="IPR009057">
    <property type="entry name" value="Homeodomain-like_sf"/>
</dbReference>
<evidence type="ECO:0000256" key="3">
    <source>
        <dbReference type="ARBA" id="ARBA00022553"/>
    </source>
</evidence>
<feature type="domain" description="Histidine kinase" evidence="13">
    <location>
        <begin position="836"/>
        <end position="1052"/>
    </location>
</feature>
<dbReference type="STRING" id="393003.SAMN05660461_5737"/>
<evidence type="ECO:0000256" key="11">
    <source>
        <dbReference type="PROSITE-ProRule" id="PRU00169"/>
    </source>
</evidence>
<dbReference type="Gene3D" id="3.40.50.2300">
    <property type="match status" value="1"/>
</dbReference>
<dbReference type="CDD" id="cd00082">
    <property type="entry name" value="HisKA"/>
    <property type="match status" value="1"/>
</dbReference>
<dbReference type="SUPFAM" id="SSF55874">
    <property type="entry name" value="ATPase domain of HSP90 chaperone/DNA topoisomerase II/histidine kinase"/>
    <property type="match status" value="1"/>
</dbReference>
<dbReference type="CDD" id="cd00146">
    <property type="entry name" value="PKD"/>
    <property type="match status" value="1"/>
</dbReference>
<dbReference type="InterPro" id="IPR013783">
    <property type="entry name" value="Ig-like_fold"/>
</dbReference>
<dbReference type="Pfam" id="PF02518">
    <property type="entry name" value="HATPase_c"/>
    <property type="match status" value="1"/>
</dbReference>
<dbReference type="InterPro" id="IPR015943">
    <property type="entry name" value="WD40/YVTN_repeat-like_dom_sf"/>
</dbReference>
<dbReference type="GO" id="GO:0043565">
    <property type="term" value="F:sequence-specific DNA binding"/>
    <property type="evidence" value="ECO:0007669"/>
    <property type="project" value="InterPro"/>
</dbReference>
<dbReference type="Gene3D" id="2.130.10.10">
    <property type="entry name" value="YVTN repeat-like/Quinoprotein amine dehydrogenase"/>
    <property type="match status" value="2"/>
</dbReference>
<evidence type="ECO:0000256" key="7">
    <source>
        <dbReference type="ARBA" id="ARBA00022840"/>
    </source>
</evidence>
<dbReference type="Pfam" id="PF00512">
    <property type="entry name" value="HisKA"/>
    <property type="match status" value="1"/>
</dbReference>
<dbReference type="SUPFAM" id="SSF46689">
    <property type="entry name" value="Homeodomain-like"/>
    <property type="match status" value="1"/>
</dbReference>
<feature type="domain" description="Response regulatory" evidence="14">
    <location>
        <begin position="1103"/>
        <end position="1218"/>
    </location>
</feature>
<dbReference type="SUPFAM" id="SSF101898">
    <property type="entry name" value="NHL repeat"/>
    <property type="match status" value="1"/>
</dbReference>
<keyword evidence="10" id="KW-0804">Transcription</keyword>